<dbReference type="Gene3D" id="1.10.443.10">
    <property type="entry name" value="Intergrase catalytic core"/>
    <property type="match status" value="1"/>
</dbReference>
<dbReference type="InterPro" id="IPR050090">
    <property type="entry name" value="Tyrosine_recombinase_XerCD"/>
</dbReference>
<evidence type="ECO:0000256" key="2">
    <source>
        <dbReference type="ARBA" id="ARBA00023172"/>
    </source>
</evidence>
<dbReference type="PANTHER" id="PTHR30349">
    <property type="entry name" value="PHAGE INTEGRASE-RELATED"/>
    <property type="match status" value="1"/>
</dbReference>
<feature type="region of interest" description="Disordered" evidence="3">
    <location>
        <begin position="114"/>
        <end position="149"/>
    </location>
</feature>
<dbReference type="InterPro" id="IPR011010">
    <property type="entry name" value="DNA_brk_join_enz"/>
</dbReference>
<organism evidence="5 6">
    <name type="scientific">Kitasatospora cystarginea</name>
    <dbReference type="NCBI Taxonomy" id="58350"/>
    <lineage>
        <taxon>Bacteria</taxon>
        <taxon>Bacillati</taxon>
        <taxon>Actinomycetota</taxon>
        <taxon>Actinomycetes</taxon>
        <taxon>Kitasatosporales</taxon>
        <taxon>Streptomycetaceae</taxon>
        <taxon>Kitasatospora</taxon>
    </lineage>
</organism>
<evidence type="ECO:0000256" key="1">
    <source>
        <dbReference type="ARBA" id="ARBA00023125"/>
    </source>
</evidence>
<comment type="caution">
    <text evidence="5">The sequence shown here is derived from an EMBL/GenBank/DDBJ whole genome shotgun (WGS) entry which is preliminary data.</text>
</comment>
<accession>A0ABN3E9Y9</accession>
<evidence type="ECO:0000313" key="5">
    <source>
        <dbReference type="EMBL" id="GAA2252034.1"/>
    </source>
</evidence>
<gene>
    <name evidence="5" type="ORF">GCM10010430_39090</name>
</gene>
<protein>
    <submittedName>
        <fullName evidence="5">Site-specific integrase</fullName>
    </submittedName>
</protein>
<keyword evidence="6" id="KW-1185">Reference proteome</keyword>
<reference evidence="5 6" key="1">
    <citation type="journal article" date="2019" name="Int. J. Syst. Evol. Microbiol.">
        <title>The Global Catalogue of Microorganisms (GCM) 10K type strain sequencing project: providing services to taxonomists for standard genome sequencing and annotation.</title>
        <authorList>
            <consortium name="The Broad Institute Genomics Platform"/>
            <consortium name="The Broad Institute Genome Sequencing Center for Infectious Disease"/>
            <person name="Wu L."/>
            <person name="Ma J."/>
        </authorList>
    </citation>
    <scope>NUCLEOTIDE SEQUENCE [LARGE SCALE GENOMIC DNA]</scope>
    <source>
        <strain evidence="5 6">JCM 7356</strain>
    </source>
</reference>
<dbReference type="EMBL" id="BAAATR010000016">
    <property type="protein sequence ID" value="GAA2252034.1"/>
    <property type="molecule type" value="Genomic_DNA"/>
</dbReference>
<sequence>MFETDRPERDLERFFLPEIGKLQETGNPWGPYQLLDPNGVVVEPVRAYFAELQAVDSPATAIRSYGMDLLRWWRFLWALDVEWNHATRVDARDFTRWMRIADKPQRLHWRHRKAGYTAETAPKPKTSRKTAPGTPNAITGKASPGPKYSVKTRAHCETVLRTFYAFHLEEGTGPIINPFPLDRSRRGDRANAHHEPGQPFRQERAGRYRPKIPKRTPRRIPDEMFNALFAALRHNRDRALLAFWVSNGARAEEQLTSRQRDALAGQQLLGIVRKGTRAYQQLPCSTDAFVWLRLYQEEARRAGVPVGPNLPLWWALRRPWRPLGYDAARAMFNRANDLLGSNWTLHDLRHTASYRLARDPKMPLTDVQWVLGHAHLTTTQLYLPASQDEVIERVRAHHVRQAQQRERPPAPPAPGYNPDSMKNLFGSSW</sequence>
<dbReference type="CDD" id="cd00397">
    <property type="entry name" value="DNA_BRE_C"/>
    <property type="match status" value="1"/>
</dbReference>
<proteinExistence type="predicted"/>
<dbReference type="RefSeq" id="WP_344637712.1">
    <property type="nucleotide sequence ID" value="NZ_BAAATR010000016.1"/>
</dbReference>
<feature type="region of interest" description="Disordered" evidence="3">
    <location>
        <begin position="184"/>
        <end position="203"/>
    </location>
</feature>
<evidence type="ECO:0000313" key="6">
    <source>
        <dbReference type="Proteomes" id="UP001500305"/>
    </source>
</evidence>
<keyword evidence="1" id="KW-0238">DNA-binding</keyword>
<name>A0ABN3E9Y9_9ACTN</name>
<dbReference type="Proteomes" id="UP001500305">
    <property type="component" value="Unassembled WGS sequence"/>
</dbReference>
<evidence type="ECO:0000256" key="3">
    <source>
        <dbReference type="SAM" id="MobiDB-lite"/>
    </source>
</evidence>
<dbReference type="Gene3D" id="1.10.150.130">
    <property type="match status" value="1"/>
</dbReference>
<dbReference type="InterPro" id="IPR013762">
    <property type="entry name" value="Integrase-like_cat_sf"/>
</dbReference>
<dbReference type="PANTHER" id="PTHR30349:SF81">
    <property type="entry name" value="TYROSINE RECOMBINASE XERC"/>
    <property type="match status" value="1"/>
</dbReference>
<dbReference type="SUPFAM" id="SSF56349">
    <property type="entry name" value="DNA breaking-rejoining enzymes"/>
    <property type="match status" value="1"/>
</dbReference>
<dbReference type="Pfam" id="PF00589">
    <property type="entry name" value="Phage_integrase"/>
    <property type="match status" value="1"/>
</dbReference>
<dbReference type="InterPro" id="IPR010998">
    <property type="entry name" value="Integrase_recombinase_N"/>
</dbReference>
<feature type="domain" description="Tyr recombinase" evidence="4">
    <location>
        <begin position="215"/>
        <end position="395"/>
    </location>
</feature>
<dbReference type="PROSITE" id="PS51898">
    <property type="entry name" value="TYR_RECOMBINASE"/>
    <property type="match status" value="1"/>
</dbReference>
<evidence type="ECO:0000259" key="4">
    <source>
        <dbReference type="PROSITE" id="PS51898"/>
    </source>
</evidence>
<feature type="region of interest" description="Disordered" evidence="3">
    <location>
        <begin position="398"/>
        <end position="429"/>
    </location>
</feature>
<dbReference type="InterPro" id="IPR002104">
    <property type="entry name" value="Integrase_catalytic"/>
</dbReference>
<keyword evidence="2" id="KW-0233">DNA recombination</keyword>